<dbReference type="Gene3D" id="3.50.50.60">
    <property type="entry name" value="FAD/NAD(P)-binding domain"/>
    <property type="match status" value="1"/>
</dbReference>
<evidence type="ECO:0000313" key="2">
    <source>
        <dbReference type="EMBL" id="KAF1845105.1"/>
    </source>
</evidence>
<dbReference type="PRINTS" id="PR00420">
    <property type="entry name" value="RNGMNOXGNASE"/>
</dbReference>
<organism evidence="2 3">
    <name type="scientific">Cucurbitaria berberidis CBS 394.84</name>
    <dbReference type="NCBI Taxonomy" id="1168544"/>
    <lineage>
        <taxon>Eukaryota</taxon>
        <taxon>Fungi</taxon>
        <taxon>Dikarya</taxon>
        <taxon>Ascomycota</taxon>
        <taxon>Pezizomycotina</taxon>
        <taxon>Dothideomycetes</taxon>
        <taxon>Pleosporomycetidae</taxon>
        <taxon>Pleosporales</taxon>
        <taxon>Pleosporineae</taxon>
        <taxon>Cucurbitariaceae</taxon>
        <taxon>Cucurbitaria</taxon>
    </lineage>
</organism>
<dbReference type="SUPFAM" id="SSF51905">
    <property type="entry name" value="FAD/NAD(P)-binding domain"/>
    <property type="match status" value="1"/>
</dbReference>
<dbReference type="Gene3D" id="3.30.9.60">
    <property type="match status" value="1"/>
</dbReference>
<comment type="caution">
    <text evidence="2">The sequence shown here is derived from an EMBL/GenBank/DDBJ whole genome shotgun (WGS) entry which is preliminary data.</text>
</comment>
<sequence>MTITKNAVVVGGSLAGLMHGIMLRDNGYSVTILEQEPSTHRQGLDAGIRVGPDFIQFMKQYDRVKREYGIMATHAHVLDKNETIKFKVPWNAALTSWGLVWSILRANFDGQSSEAVPNPPPLPKDAPEARYRSGARVTDVQELNEVIRIQFEDILNGETQVVEADIVIAADGSMSSVRKIVCPSISCEYAGYVTWRGTVPEYYVDKEAHGILGKNLTIHRMHCSHFVIYVIPTDEGQITPGKRLINWVWYHELPAGSADLKETMTDIHGKVHQGTVPRELIRPEVWAKQKALGISKTPACIAQLLERTKSPFVTKIYENTSPRAVFMHGKLVLVGDALVKTRPHSALSTNQAAYDCLALESVLKGRASMNQWESKVLGYGHRLFLWSRILGNFQQGYKLALLWSIWKYVVGFVGLKLGLLPWRSKME</sequence>
<evidence type="ECO:0000313" key="3">
    <source>
        <dbReference type="Proteomes" id="UP000800039"/>
    </source>
</evidence>
<dbReference type="InterPro" id="IPR036188">
    <property type="entry name" value="FAD/NAD-bd_sf"/>
</dbReference>
<dbReference type="OrthoDB" id="16820at2759"/>
<keyword evidence="3" id="KW-1185">Reference proteome</keyword>
<dbReference type="RefSeq" id="XP_040787668.1">
    <property type="nucleotide sequence ID" value="XM_040931836.1"/>
</dbReference>
<proteinExistence type="predicted"/>
<protein>
    <submittedName>
        <fullName evidence="2">FAD binding domain-containing protein</fullName>
    </submittedName>
</protein>
<dbReference type="InterPro" id="IPR053212">
    <property type="entry name" value="DHP_3-monooxygenase"/>
</dbReference>
<gene>
    <name evidence="2" type="ORF">K460DRAFT_354956</name>
</gene>
<dbReference type="PANTHER" id="PTHR47469">
    <property type="entry name" value="MONOOXYGENASE-LIKE"/>
    <property type="match status" value="1"/>
</dbReference>
<name>A0A9P4L7L7_9PLEO</name>
<dbReference type="SUPFAM" id="SSF54373">
    <property type="entry name" value="FAD-linked reductases, C-terminal domain"/>
    <property type="match status" value="1"/>
</dbReference>
<feature type="domain" description="2,6-dihydroxypyridine 3-monooxygenase substrate binding" evidence="1">
    <location>
        <begin position="189"/>
        <end position="316"/>
    </location>
</feature>
<dbReference type="EMBL" id="ML976616">
    <property type="protein sequence ID" value="KAF1845105.1"/>
    <property type="molecule type" value="Genomic_DNA"/>
</dbReference>
<dbReference type="Proteomes" id="UP000800039">
    <property type="component" value="Unassembled WGS sequence"/>
</dbReference>
<dbReference type="PANTHER" id="PTHR47469:SF2">
    <property type="entry name" value="OS06G0597600 PROTEIN"/>
    <property type="match status" value="1"/>
</dbReference>
<dbReference type="InterPro" id="IPR054707">
    <property type="entry name" value="DhpH_subs-bd"/>
</dbReference>
<dbReference type="GeneID" id="63849088"/>
<dbReference type="AlphaFoldDB" id="A0A9P4L7L7"/>
<reference evidence="2" key="1">
    <citation type="submission" date="2020-01" db="EMBL/GenBank/DDBJ databases">
        <authorList>
            <consortium name="DOE Joint Genome Institute"/>
            <person name="Haridas S."/>
            <person name="Albert R."/>
            <person name="Binder M."/>
            <person name="Bloem J."/>
            <person name="Labutti K."/>
            <person name="Salamov A."/>
            <person name="Andreopoulos B."/>
            <person name="Baker S.E."/>
            <person name="Barry K."/>
            <person name="Bills G."/>
            <person name="Bluhm B.H."/>
            <person name="Cannon C."/>
            <person name="Castanera R."/>
            <person name="Culley D.E."/>
            <person name="Daum C."/>
            <person name="Ezra D."/>
            <person name="Gonzalez J.B."/>
            <person name="Henrissat B."/>
            <person name="Kuo A."/>
            <person name="Liang C."/>
            <person name="Lipzen A."/>
            <person name="Lutzoni F."/>
            <person name="Magnuson J."/>
            <person name="Mondo S."/>
            <person name="Nolan M."/>
            <person name="Ohm R."/>
            <person name="Pangilinan J."/>
            <person name="Park H.-J."/>
            <person name="Ramirez L."/>
            <person name="Alfaro M."/>
            <person name="Sun H."/>
            <person name="Tritt A."/>
            <person name="Yoshinaga Y."/>
            <person name="Zwiers L.-H."/>
            <person name="Turgeon B.G."/>
            <person name="Goodwin S.B."/>
            <person name="Spatafora J.W."/>
            <person name="Crous P.W."/>
            <person name="Grigoriev I.V."/>
        </authorList>
    </citation>
    <scope>NUCLEOTIDE SEQUENCE</scope>
    <source>
        <strain evidence="2">CBS 394.84</strain>
    </source>
</reference>
<accession>A0A9P4L7L7</accession>
<dbReference type="Pfam" id="PF22607">
    <property type="entry name" value="FAD_binding-like"/>
    <property type="match status" value="1"/>
</dbReference>
<evidence type="ECO:0000259" key="1">
    <source>
        <dbReference type="Pfam" id="PF22607"/>
    </source>
</evidence>